<comment type="similarity">
    <text evidence="2 9">Belongs to the membrane fusion protein (MFP) (TC 8.A.1) family.</text>
</comment>
<evidence type="ECO:0000256" key="5">
    <source>
        <dbReference type="ARBA" id="ARBA00022519"/>
    </source>
</evidence>
<reference evidence="13 14" key="1">
    <citation type="submission" date="2019-09" db="EMBL/GenBank/DDBJ databases">
        <authorList>
            <person name="Chandra G."/>
            <person name="Truman W A."/>
        </authorList>
    </citation>
    <scope>NUCLEOTIDE SEQUENCE [LARGE SCALE GENOMIC DNA]</scope>
    <source>
        <strain evidence="13">PS655</strain>
    </source>
</reference>
<dbReference type="RefSeq" id="WP_150649296.1">
    <property type="nucleotide sequence ID" value="NZ_CABVHJ010000002.1"/>
</dbReference>
<evidence type="ECO:0000256" key="7">
    <source>
        <dbReference type="ARBA" id="ARBA00022989"/>
    </source>
</evidence>
<keyword evidence="7" id="KW-1133">Transmembrane helix</keyword>
<gene>
    <name evidence="13" type="primary">ltxD</name>
    <name evidence="13" type="ORF">PS655_00640</name>
</gene>
<protein>
    <recommendedName>
        <fullName evidence="9">Membrane fusion protein (MFP) family protein</fullName>
    </recommendedName>
</protein>
<evidence type="ECO:0000313" key="14">
    <source>
        <dbReference type="Proteomes" id="UP000327167"/>
    </source>
</evidence>
<dbReference type="PRINTS" id="PR01490">
    <property type="entry name" value="RTXTOXIND"/>
</dbReference>
<dbReference type="Gene3D" id="2.40.50.100">
    <property type="match status" value="1"/>
</dbReference>
<evidence type="ECO:0000256" key="8">
    <source>
        <dbReference type="ARBA" id="ARBA00023136"/>
    </source>
</evidence>
<keyword evidence="10" id="KW-0175">Coiled coil</keyword>
<keyword evidence="4 9" id="KW-1003">Cell membrane</keyword>
<evidence type="ECO:0000256" key="1">
    <source>
        <dbReference type="ARBA" id="ARBA00004377"/>
    </source>
</evidence>
<dbReference type="InterPro" id="IPR006144">
    <property type="entry name" value="Secretion_HlyD_CS"/>
</dbReference>
<proteinExistence type="inferred from homology"/>
<dbReference type="Gene3D" id="2.40.30.170">
    <property type="match status" value="1"/>
</dbReference>
<evidence type="ECO:0000259" key="12">
    <source>
        <dbReference type="Pfam" id="PF26002"/>
    </source>
</evidence>
<dbReference type="InterPro" id="IPR059040">
    <property type="entry name" value="HH_CyaD-like"/>
</dbReference>
<keyword evidence="6" id="KW-0812">Transmembrane</keyword>
<dbReference type="Pfam" id="PF25988">
    <property type="entry name" value="HH_CyaD"/>
    <property type="match status" value="1"/>
</dbReference>
<organism evidence="13 14">
    <name type="scientific">Pseudomonas fluorescens</name>
    <dbReference type="NCBI Taxonomy" id="294"/>
    <lineage>
        <taxon>Bacteria</taxon>
        <taxon>Pseudomonadati</taxon>
        <taxon>Pseudomonadota</taxon>
        <taxon>Gammaproteobacteria</taxon>
        <taxon>Pseudomonadales</taxon>
        <taxon>Pseudomonadaceae</taxon>
        <taxon>Pseudomonas</taxon>
    </lineage>
</organism>
<keyword evidence="5 9" id="KW-0997">Cell inner membrane</keyword>
<accession>A0A5E6Q6T2</accession>
<dbReference type="PROSITE" id="PS00543">
    <property type="entry name" value="HLYD_FAMILY"/>
    <property type="match status" value="1"/>
</dbReference>
<feature type="coiled-coil region" evidence="10">
    <location>
        <begin position="241"/>
        <end position="291"/>
    </location>
</feature>
<dbReference type="GO" id="GO:0005886">
    <property type="term" value="C:plasma membrane"/>
    <property type="evidence" value="ECO:0007669"/>
    <property type="project" value="UniProtKB-SubCell"/>
</dbReference>
<evidence type="ECO:0000256" key="10">
    <source>
        <dbReference type="SAM" id="Coils"/>
    </source>
</evidence>
<evidence type="ECO:0000256" key="6">
    <source>
        <dbReference type="ARBA" id="ARBA00022692"/>
    </source>
</evidence>
<feature type="domain" description="CyaD-like alpha-helical hairpin" evidence="11">
    <location>
        <begin position="130"/>
        <end position="323"/>
    </location>
</feature>
<name>A0A5E6Q6T2_PSEFL</name>
<dbReference type="EMBL" id="CABVHJ010000002">
    <property type="protein sequence ID" value="VVM48315.1"/>
    <property type="molecule type" value="Genomic_DNA"/>
</dbReference>
<dbReference type="PANTHER" id="PTHR30386">
    <property type="entry name" value="MEMBRANE FUSION SUBUNIT OF EMRAB-TOLC MULTIDRUG EFFLUX PUMP"/>
    <property type="match status" value="1"/>
</dbReference>
<dbReference type="InterPro" id="IPR010129">
    <property type="entry name" value="T1SS_HlyD"/>
</dbReference>
<dbReference type="InterPro" id="IPR050739">
    <property type="entry name" value="MFP"/>
</dbReference>
<keyword evidence="3 9" id="KW-0813">Transport</keyword>
<dbReference type="Gene3D" id="1.10.287.470">
    <property type="entry name" value="Helix hairpin bin"/>
    <property type="match status" value="1"/>
</dbReference>
<evidence type="ECO:0000256" key="2">
    <source>
        <dbReference type="ARBA" id="ARBA00009477"/>
    </source>
</evidence>
<dbReference type="GO" id="GO:0009306">
    <property type="term" value="P:protein secretion"/>
    <property type="evidence" value="ECO:0007669"/>
    <property type="project" value="InterPro"/>
</dbReference>
<dbReference type="PANTHER" id="PTHR30386:SF27">
    <property type="entry name" value="MEMBRANE FUSION PROTEIN (MFP) FAMILY PROTEIN"/>
    <property type="match status" value="1"/>
</dbReference>
<comment type="subcellular location">
    <subcellularLocation>
        <location evidence="1 9">Cell inner membrane</location>
        <topology evidence="1 9">Single-pass membrane protein</topology>
    </subcellularLocation>
</comment>
<evidence type="ECO:0000256" key="9">
    <source>
        <dbReference type="RuleBase" id="RU365093"/>
    </source>
</evidence>
<feature type="domain" description="AprE-like beta-barrel" evidence="12">
    <location>
        <begin position="364"/>
        <end position="451"/>
    </location>
</feature>
<evidence type="ECO:0000313" key="13">
    <source>
        <dbReference type="EMBL" id="VVM48315.1"/>
    </source>
</evidence>
<evidence type="ECO:0000259" key="11">
    <source>
        <dbReference type="Pfam" id="PF25988"/>
    </source>
</evidence>
<keyword evidence="8" id="KW-0472">Membrane</keyword>
<dbReference type="Proteomes" id="UP000327167">
    <property type="component" value="Unassembled WGS sequence"/>
</dbReference>
<dbReference type="AlphaFoldDB" id="A0A5E6Q6T2"/>
<dbReference type="InterPro" id="IPR058982">
    <property type="entry name" value="Beta-barrel_AprE"/>
</dbReference>
<sequence>MDLGHTLRAWGDLLRRYNVVWTTSWRQRKSWERKRHDAEEAEFLPAALSLQEKALSPAPRVAMWLLISFALLAVLWSTLGQVDIVATAEGKIIPSEGTQVVQPFGTATVQAIHVREGQLVHAGDLLIELDGTVAGAEAQRIINELQTWALQVGRAEAMLAAINGERMPLLAPAEVDPLAFADGQRLAEAEFSSLQAKLSGIGAQLSGRQAELQSTRMLVSKLEKTSPIARQRAESLKVLVAEQYVARNTYLERERERIEQEAELAVQRSRLKEIEASISQVRQQGETLRADARQTNLERLNEGNQHIALLQQDLIKARQSAHLTRLTAPVSGSVQQLAVRTLGGVVTPAQPLMLIVPEETVIEIEAFLPNKDVGFVQPGQDAEVKVETFPYTKYGVVPGTVISVSSDAINDEKRGLIYSMRIAMARSTIAVNGTNIRLAPGMAVTAEIKTGRRRVIEYFLDPLVQYGNESIRER</sequence>
<dbReference type="Pfam" id="PF26002">
    <property type="entry name" value="Beta-barrel_AprE"/>
    <property type="match status" value="1"/>
</dbReference>
<evidence type="ECO:0000256" key="3">
    <source>
        <dbReference type="ARBA" id="ARBA00022448"/>
    </source>
</evidence>
<dbReference type="NCBIfam" id="TIGR01843">
    <property type="entry name" value="type_I_hlyD"/>
    <property type="match status" value="1"/>
</dbReference>
<evidence type="ECO:0000256" key="4">
    <source>
        <dbReference type="ARBA" id="ARBA00022475"/>
    </source>
</evidence>